<comment type="caution">
    <text evidence="2">The sequence shown here is derived from an EMBL/GenBank/DDBJ whole genome shotgun (WGS) entry which is preliminary data.</text>
</comment>
<feature type="region of interest" description="Disordered" evidence="1">
    <location>
        <begin position="925"/>
        <end position="944"/>
    </location>
</feature>
<feature type="compositionally biased region" description="Basic and acidic residues" evidence="1">
    <location>
        <begin position="345"/>
        <end position="359"/>
    </location>
</feature>
<feature type="compositionally biased region" description="Low complexity" evidence="1">
    <location>
        <begin position="331"/>
        <end position="344"/>
    </location>
</feature>
<dbReference type="Gene3D" id="3.40.50.300">
    <property type="entry name" value="P-loop containing nucleotide triphosphate hydrolases"/>
    <property type="match status" value="2"/>
</dbReference>
<dbReference type="EMBL" id="CAJNDS010002559">
    <property type="protein sequence ID" value="CAE7525528.1"/>
    <property type="molecule type" value="Genomic_DNA"/>
</dbReference>
<organism evidence="2 4">
    <name type="scientific">Symbiodinium natans</name>
    <dbReference type="NCBI Taxonomy" id="878477"/>
    <lineage>
        <taxon>Eukaryota</taxon>
        <taxon>Sar</taxon>
        <taxon>Alveolata</taxon>
        <taxon>Dinophyceae</taxon>
        <taxon>Suessiales</taxon>
        <taxon>Symbiodiniaceae</taxon>
        <taxon>Symbiodinium</taxon>
    </lineage>
</organism>
<evidence type="ECO:0000313" key="2">
    <source>
        <dbReference type="EMBL" id="CAE7241345.1"/>
    </source>
</evidence>
<feature type="compositionally biased region" description="Basic and acidic residues" evidence="1">
    <location>
        <begin position="307"/>
        <end position="319"/>
    </location>
</feature>
<gene>
    <name evidence="2" type="primary">PIF1</name>
    <name evidence="2" type="ORF">SNAT2548_LOCUS10898</name>
    <name evidence="3" type="ORF">SNAT2548_LOCUS29414</name>
</gene>
<feature type="region of interest" description="Disordered" evidence="1">
    <location>
        <begin position="289"/>
        <end position="364"/>
    </location>
</feature>
<evidence type="ECO:0000313" key="4">
    <source>
        <dbReference type="Proteomes" id="UP000604046"/>
    </source>
</evidence>
<dbReference type="InterPro" id="IPR027417">
    <property type="entry name" value="P-loop_NTPase"/>
</dbReference>
<reference evidence="2" key="1">
    <citation type="submission" date="2021-02" db="EMBL/GenBank/DDBJ databases">
        <authorList>
            <person name="Dougan E. K."/>
            <person name="Rhodes N."/>
            <person name="Thang M."/>
            <person name="Chan C."/>
        </authorList>
    </citation>
    <scope>NUCLEOTIDE SEQUENCE</scope>
</reference>
<dbReference type="InterPro" id="IPR015947">
    <property type="entry name" value="PUA-like_sf"/>
</dbReference>
<dbReference type="EMBL" id="CAJNDS010000935">
    <property type="protein sequence ID" value="CAE7241345.1"/>
    <property type="molecule type" value="Genomic_DNA"/>
</dbReference>
<accession>A0A812L548</accession>
<sequence>MALALAAAAADAPGALLPHMRLPPAAAETMEVAGPCRWSGPPLNSPPDGYCFLYAWLASLEPERWQAVAKDSMGFIVDAEEEGIWKAKARSLLDKVLALMESEGAHDMAGSLRRGAYPGDEEFAFYTRALGGAFLLTPLSEDKAFPVIHGEGPVHCELGFVYSTDGAGYSSGHYVLLRSWAPDQKIAQPAARMSLSDSDSDSNAKLHCPPERAGAPPLADDAASETDDDAACHTDEGDKYVSEHPSSKLDDNADNAQDGEASRCADAEGGSTAKLQTTVAAACCDSQLKETPNSDARSGSGLLDGAGDARDGEASRCADAEGGSPAKHQTAVAAASGAAPSSCDSHLEETSPTPTDKRGKQLQTSTWATAAMAFGRTSRILKIRPKWLGRILSGEKTIEIRGEACPHEGWVTLAEVKTRRILARARIGRSRRLTETDRHENHEALREISYPAPWAWPLEEVEVLPAPISIPSWVAKGSVRWITRERWEAFDRDPGLEAAPFTPTAWAARQSKRRSAEQGCEDAAPQKKPKQTMARKRYAAELCSTQSCIFNPQRPGSAARRPRLASACAFCSKATMQTAAGTPAGRGRLTKALKAFRTCSNGTVHERALKRLRHWAPAHAARIEKSASAPKRHKPVEGGQCASDSATWESCKARRRHVAAPPDGPAKKVYRSAVLADQRYAKKRFYPDAPRRARASGSELLAPVDNDCDLPPASRSDVSIGLQRWCTEGAWGMCTSCQMLQMRPLRPRDLQAEEHKPEVPRSSCRRCGAKHPHVVPRPEDVPLPLRELPHDVVQALRPLTIDVGPVTRADNGYRKKVRMTTFSWGLEKVDVKVEKLPKESRRLARAALKFLRRSSDSLYGHFYDRHCSFLDQNASGPTPEVARRPLQFIEEPGLENALWPHLYWDANMCESYERLNRRRFRQLAATEDPQGQAETSDADEAEDVDDRRHSIKRSFLCKLLSPLLGYGSDFELLQFVYDLHLWTDLGSKRNVADGTAMRIMMRGHPMSPLYWKDVKNGLHDLVRQIGYPHLYWTLAPYERSFPYHAYLLDEMQKLLRERMRLPAFECLHLTHTMLQVTRSLLAGRGRHRGTGWTRHLLGKGQGLDGVHFFTRIEFQDGSKKAGTQQYHGSGRPHVHALFWLRDPAAVDLGSIAAATENLPEAENDLAAFVRGSQRDDAGESRWPVHDGPPQFDPVTGGWTLPHTPDDADQGVRGYFLDIMDALRCHQDLQCRQGRGLLLAYVAKYVAKWSDSSYDEWMSDASSVTSLCRKILFEYHPLEPEMVLQLTQGLRQWEFGTVQTGRRSVRAPHPWDESAQQPLFVQKYMDCAWRGETMSLLEYLRKSGPHGEIAAWLRQRHEEAQNAGTQVDLEEFVRGYMMRGEQVVAVDYLWRLNDRFFGQWCMMHLPFRSLEIFRTVRGVDSVPDRYRGFATALLLTDNADGPHRGHWRDLGNLVRDMQLEGHTDAIIRDTRLFLEAVTVAVNAYIDGRIDKTEEDSVGKPVEQARLGLFEGQQLLFFNAIQERVTRSLQAQQATDDTDVERIFSQLRDLQNRPLICSGRPGTGKTTVALECAQCALADGAAVLVTCPTARMAGRVRQRLGDHANLVVDTAAAAFQFHLPEQEAAYVLCGYTLVIVDEYSQLGLEDFERVLRLWSMADRVPAMVFLGDKYQLPGVAPQRPWESTAWKSCQRMELAKIYRSHDPAFLQTLALLRSSMPTKTEVNKICRGHKAWSGKEPTVEDMERLLHEYPTATYVAATRSGVALINKLALAALYPGVSPAAVLPGAYEDNPENFNNSSLRLDRQPAPTDVEIYLGARIYLTRNVRKTDDFVNGMGCTVLEYEAATRVLWVRTDTGKRLPVTPWHDPEFAGLVYYPLRLGYCSTIAKVQGDEFSFIIIYLDVPNLPAVGYTALSRVKDAQSYLLGGVLTPEHFTPVTLR</sequence>
<name>A0A812L548_9DINO</name>
<dbReference type="Gene3D" id="2.30.130.30">
    <property type="entry name" value="Hypothetical protein"/>
    <property type="match status" value="1"/>
</dbReference>
<dbReference type="Gene3D" id="2.30.30.940">
    <property type="match status" value="1"/>
</dbReference>
<feature type="compositionally biased region" description="Low complexity" evidence="1">
    <location>
        <begin position="297"/>
        <end position="306"/>
    </location>
</feature>
<dbReference type="Pfam" id="PF13604">
    <property type="entry name" value="AAA_30"/>
    <property type="match status" value="1"/>
</dbReference>
<keyword evidence="4" id="KW-1185">Reference proteome</keyword>
<dbReference type="OrthoDB" id="410217at2759"/>
<evidence type="ECO:0000256" key="1">
    <source>
        <dbReference type="SAM" id="MobiDB-lite"/>
    </source>
</evidence>
<proteinExistence type="predicted"/>
<feature type="region of interest" description="Disordered" evidence="1">
    <location>
        <begin position="191"/>
        <end position="271"/>
    </location>
</feature>
<protein>
    <submittedName>
        <fullName evidence="2">PIF1 protein</fullName>
    </submittedName>
</protein>
<dbReference type="Proteomes" id="UP000604046">
    <property type="component" value="Unassembled WGS sequence"/>
</dbReference>
<feature type="compositionally biased region" description="Basic and acidic residues" evidence="1">
    <location>
        <begin position="230"/>
        <end position="251"/>
    </location>
</feature>
<evidence type="ECO:0000313" key="3">
    <source>
        <dbReference type="EMBL" id="CAE7525528.1"/>
    </source>
</evidence>
<dbReference type="SUPFAM" id="SSF52540">
    <property type="entry name" value="P-loop containing nucleoside triphosphate hydrolases"/>
    <property type="match status" value="2"/>
</dbReference>
<dbReference type="SUPFAM" id="SSF88697">
    <property type="entry name" value="PUA domain-like"/>
    <property type="match status" value="1"/>
</dbReference>
<feature type="region of interest" description="Disordered" evidence="1">
    <location>
        <begin position="510"/>
        <end position="532"/>
    </location>
</feature>